<dbReference type="EMBL" id="JACCBU010000001">
    <property type="protein sequence ID" value="NYE70955.1"/>
    <property type="molecule type" value="Genomic_DNA"/>
</dbReference>
<sequence>MRSAVGIAGLILAAVALVGCTAMGPKACTAIGSVPGVGVTIDETAAKGVDGLRLEVCWKGDPCRQAEVELRPGTDTVDQGCDGDDPDSTCSASAVPNGTLVGFAQIEGLPSGPIDVTAVVIKGAKPLPESKATVMAAATHPNGPDCPAGAHQAKITIGSNGIR</sequence>
<comment type="caution">
    <text evidence="1">The sequence shown here is derived from an EMBL/GenBank/DDBJ whole genome shotgun (WGS) entry which is preliminary data.</text>
</comment>
<name>A0A7Y9I660_9ACTN</name>
<dbReference type="RefSeq" id="WP_179750785.1">
    <property type="nucleotide sequence ID" value="NZ_JACCBU010000001.1"/>
</dbReference>
<proteinExistence type="predicted"/>
<organism evidence="1 2">
    <name type="scientific">Microlunatus parietis</name>
    <dbReference type="NCBI Taxonomy" id="682979"/>
    <lineage>
        <taxon>Bacteria</taxon>
        <taxon>Bacillati</taxon>
        <taxon>Actinomycetota</taxon>
        <taxon>Actinomycetes</taxon>
        <taxon>Propionibacteriales</taxon>
        <taxon>Propionibacteriaceae</taxon>
        <taxon>Microlunatus</taxon>
    </lineage>
</organism>
<dbReference type="AlphaFoldDB" id="A0A7Y9I660"/>
<gene>
    <name evidence="1" type="ORF">BKA15_002284</name>
</gene>
<evidence type="ECO:0000313" key="1">
    <source>
        <dbReference type="EMBL" id="NYE70955.1"/>
    </source>
</evidence>
<protein>
    <submittedName>
        <fullName evidence="1">Uncharacterized protein</fullName>
    </submittedName>
</protein>
<reference evidence="1 2" key="1">
    <citation type="submission" date="2020-07" db="EMBL/GenBank/DDBJ databases">
        <title>Sequencing the genomes of 1000 actinobacteria strains.</title>
        <authorList>
            <person name="Klenk H.-P."/>
        </authorList>
    </citation>
    <scope>NUCLEOTIDE SEQUENCE [LARGE SCALE GENOMIC DNA]</scope>
    <source>
        <strain evidence="1 2">DSM 22083</strain>
    </source>
</reference>
<evidence type="ECO:0000313" key="2">
    <source>
        <dbReference type="Proteomes" id="UP000569914"/>
    </source>
</evidence>
<dbReference type="Proteomes" id="UP000569914">
    <property type="component" value="Unassembled WGS sequence"/>
</dbReference>
<keyword evidence="2" id="KW-1185">Reference proteome</keyword>
<accession>A0A7Y9I660</accession>
<dbReference type="PROSITE" id="PS51257">
    <property type="entry name" value="PROKAR_LIPOPROTEIN"/>
    <property type="match status" value="1"/>
</dbReference>